<gene>
    <name evidence="4" type="ORF">DDZ18_03305</name>
</gene>
<dbReference type="SUPFAM" id="SSF51735">
    <property type="entry name" value="NAD(P)-binding Rossmann-fold domains"/>
    <property type="match status" value="1"/>
</dbReference>
<keyword evidence="5" id="KW-1185">Reference proteome</keyword>
<dbReference type="NCBIfam" id="NF005559">
    <property type="entry name" value="PRK07231.1"/>
    <property type="match status" value="1"/>
</dbReference>
<dbReference type="FunFam" id="3.40.50.720:FF:000084">
    <property type="entry name" value="Short-chain dehydrogenase reductase"/>
    <property type="match status" value="1"/>
</dbReference>
<dbReference type="Pfam" id="PF13561">
    <property type="entry name" value="adh_short_C2"/>
    <property type="match status" value="1"/>
</dbReference>
<reference evidence="5" key="1">
    <citation type="submission" date="2018-05" db="EMBL/GenBank/DDBJ databases">
        <authorList>
            <person name="Liu B.-T."/>
        </authorList>
    </citation>
    <scope>NUCLEOTIDE SEQUENCE [LARGE SCALE GENOMIC DNA]</scope>
    <source>
        <strain evidence="5">WD6-1</strain>
    </source>
</reference>
<keyword evidence="2" id="KW-0560">Oxidoreductase</keyword>
<evidence type="ECO:0000259" key="3">
    <source>
        <dbReference type="SMART" id="SM00822"/>
    </source>
</evidence>
<dbReference type="PANTHER" id="PTHR42760:SF133">
    <property type="entry name" value="3-OXOACYL-[ACYL-CARRIER-PROTEIN] REDUCTASE"/>
    <property type="match status" value="1"/>
</dbReference>
<comment type="similarity">
    <text evidence="1">Belongs to the short-chain dehydrogenases/reductases (SDR) family.</text>
</comment>
<dbReference type="RefSeq" id="WP_109251913.1">
    <property type="nucleotide sequence ID" value="NZ_QEXV01000001.1"/>
</dbReference>
<protein>
    <submittedName>
        <fullName evidence="4">Dehydrogenase</fullName>
    </submittedName>
</protein>
<accession>A0A2U2BXE1</accession>
<dbReference type="PRINTS" id="PR00080">
    <property type="entry name" value="SDRFAMILY"/>
</dbReference>
<dbReference type="InterPro" id="IPR020904">
    <property type="entry name" value="Sc_DH/Rdtase_CS"/>
</dbReference>
<dbReference type="OrthoDB" id="9790146at2"/>
<dbReference type="GO" id="GO:0016616">
    <property type="term" value="F:oxidoreductase activity, acting on the CH-OH group of donors, NAD or NADP as acceptor"/>
    <property type="evidence" value="ECO:0007669"/>
    <property type="project" value="UniProtKB-ARBA"/>
</dbReference>
<sequence>MPASDRVAIVTGGAKGIGGACARRLVEEGLRVVIADIDETAGEALARELDGGKDRALFVDCDVSDKLAVANLMAETRSAFDRVDVLVNNAAIVSSGDVLSLELADFDKVMGVNLRGAFLVARAAARQMVEQIEAENTRAEDARRRYAIINMSSVNAVVSIADQLAYSTSKGALNQMTKSMALTLAPWGVRVNAIGPGSINTDILKAVAEDKAAMRTILSRTPLGRLGDPDEIAGVAWFLASKDASYVTGECVYADGGRLALNYVMKPEDYED</sequence>
<name>A0A2U2BXE1_9PROT</name>
<dbReference type="EMBL" id="QEXV01000001">
    <property type="protein sequence ID" value="PWE18639.1"/>
    <property type="molecule type" value="Genomic_DNA"/>
</dbReference>
<evidence type="ECO:0000313" key="4">
    <source>
        <dbReference type="EMBL" id="PWE18639.1"/>
    </source>
</evidence>
<dbReference type="PRINTS" id="PR00081">
    <property type="entry name" value="GDHRDH"/>
</dbReference>
<dbReference type="PANTHER" id="PTHR42760">
    <property type="entry name" value="SHORT-CHAIN DEHYDROGENASES/REDUCTASES FAMILY MEMBER"/>
    <property type="match status" value="1"/>
</dbReference>
<comment type="caution">
    <text evidence="4">The sequence shown here is derived from an EMBL/GenBank/DDBJ whole genome shotgun (WGS) entry which is preliminary data.</text>
</comment>
<evidence type="ECO:0000313" key="5">
    <source>
        <dbReference type="Proteomes" id="UP000245168"/>
    </source>
</evidence>
<dbReference type="InterPro" id="IPR002347">
    <property type="entry name" value="SDR_fam"/>
</dbReference>
<feature type="domain" description="Ketoreductase" evidence="3">
    <location>
        <begin position="6"/>
        <end position="197"/>
    </location>
</feature>
<dbReference type="InterPro" id="IPR036291">
    <property type="entry name" value="NAD(P)-bd_dom_sf"/>
</dbReference>
<proteinExistence type="inferred from homology"/>
<dbReference type="GO" id="GO:0006633">
    <property type="term" value="P:fatty acid biosynthetic process"/>
    <property type="evidence" value="ECO:0007669"/>
    <property type="project" value="TreeGrafter"/>
</dbReference>
<dbReference type="GO" id="GO:0048038">
    <property type="term" value="F:quinone binding"/>
    <property type="evidence" value="ECO:0007669"/>
    <property type="project" value="TreeGrafter"/>
</dbReference>
<dbReference type="Gene3D" id="3.40.50.720">
    <property type="entry name" value="NAD(P)-binding Rossmann-like Domain"/>
    <property type="match status" value="1"/>
</dbReference>
<evidence type="ECO:0000256" key="2">
    <source>
        <dbReference type="ARBA" id="ARBA00023002"/>
    </source>
</evidence>
<dbReference type="PROSITE" id="PS00061">
    <property type="entry name" value="ADH_SHORT"/>
    <property type="match status" value="1"/>
</dbReference>
<dbReference type="Proteomes" id="UP000245168">
    <property type="component" value="Unassembled WGS sequence"/>
</dbReference>
<dbReference type="InterPro" id="IPR057326">
    <property type="entry name" value="KR_dom"/>
</dbReference>
<dbReference type="CDD" id="cd05233">
    <property type="entry name" value="SDR_c"/>
    <property type="match status" value="1"/>
</dbReference>
<organism evidence="4 5">
    <name type="scientific">Marinicauda salina</name>
    <dbReference type="NCBI Taxonomy" id="2135793"/>
    <lineage>
        <taxon>Bacteria</taxon>
        <taxon>Pseudomonadati</taxon>
        <taxon>Pseudomonadota</taxon>
        <taxon>Alphaproteobacteria</taxon>
        <taxon>Maricaulales</taxon>
        <taxon>Maricaulaceae</taxon>
        <taxon>Marinicauda</taxon>
    </lineage>
</organism>
<dbReference type="AlphaFoldDB" id="A0A2U2BXE1"/>
<dbReference type="SMART" id="SM00822">
    <property type="entry name" value="PKS_KR"/>
    <property type="match status" value="1"/>
</dbReference>
<evidence type="ECO:0000256" key="1">
    <source>
        <dbReference type="ARBA" id="ARBA00006484"/>
    </source>
</evidence>